<protein>
    <recommendedName>
        <fullName evidence="6">THAP-type domain-containing protein</fullName>
    </recommendedName>
</protein>
<name>A0A151IDS8_9HYME</name>
<evidence type="ECO:0000313" key="8">
    <source>
        <dbReference type="Proteomes" id="UP000078542"/>
    </source>
</evidence>
<sequence>RLPINKPELLDKWLKNMKMKINFQPSSKMRKCSEHFLDECIIVKNSNRMLKSDSIPVNNKSSLRRLKDVIKFCRTSEKFTKSRL</sequence>
<dbReference type="GO" id="GO:0008270">
    <property type="term" value="F:zinc ion binding"/>
    <property type="evidence" value="ECO:0007669"/>
    <property type="project" value="UniProtKB-KW"/>
</dbReference>
<keyword evidence="2 5" id="KW-0863">Zinc-finger</keyword>
<evidence type="ECO:0000313" key="7">
    <source>
        <dbReference type="EMBL" id="KYM98841.1"/>
    </source>
</evidence>
<dbReference type="Pfam" id="PF05485">
    <property type="entry name" value="THAP"/>
    <property type="match status" value="1"/>
</dbReference>
<keyword evidence="1" id="KW-0479">Metal-binding</keyword>
<dbReference type="SUPFAM" id="SSF57716">
    <property type="entry name" value="Glucocorticoid receptor-like (DNA-binding domain)"/>
    <property type="match status" value="1"/>
</dbReference>
<gene>
    <name evidence="7" type="ORF">ALC62_10441</name>
</gene>
<proteinExistence type="predicted"/>
<feature type="non-terminal residue" evidence="7">
    <location>
        <position position="1"/>
    </location>
</feature>
<keyword evidence="8" id="KW-1185">Reference proteome</keyword>
<evidence type="ECO:0000256" key="4">
    <source>
        <dbReference type="ARBA" id="ARBA00023125"/>
    </source>
</evidence>
<dbReference type="InterPro" id="IPR006612">
    <property type="entry name" value="THAP_Znf"/>
</dbReference>
<dbReference type="EMBL" id="KQ977907">
    <property type="protein sequence ID" value="KYM98841.1"/>
    <property type="molecule type" value="Genomic_DNA"/>
</dbReference>
<dbReference type="PROSITE" id="PS50950">
    <property type="entry name" value="ZF_THAP"/>
    <property type="match status" value="1"/>
</dbReference>
<dbReference type="GO" id="GO:0003677">
    <property type="term" value="F:DNA binding"/>
    <property type="evidence" value="ECO:0007669"/>
    <property type="project" value="UniProtKB-UniRule"/>
</dbReference>
<evidence type="ECO:0000256" key="5">
    <source>
        <dbReference type="PROSITE-ProRule" id="PRU00309"/>
    </source>
</evidence>
<dbReference type="AlphaFoldDB" id="A0A151IDS8"/>
<evidence type="ECO:0000256" key="1">
    <source>
        <dbReference type="ARBA" id="ARBA00022723"/>
    </source>
</evidence>
<keyword evidence="4 5" id="KW-0238">DNA-binding</keyword>
<evidence type="ECO:0000256" key="2">
    <source>
        <dbReference type="ARBA" id="ARBA00022771"/>
    </source>
</evidence>
<evidence type="ECO:0000256" key="3">
    <source>
        <dbReference type="ARBA" id="ARBA00022833"/>
    </source>
</evidence>
<dbReference type="Proteomes" id="UP000078542">
    <property type="component" value="Unassembled WGS sequence"/>
</dbReference>
<accession>A0A151IDS8</accession>
<feature type="domain" description="THAP-type" evidence="6">
    <location>
        <begin position="1"/>
        <end position="59"/>
    </location>
</feature>
<keyword evidence="3" id="KW-0862">Zinc</keyword>
<organism evidence="7 8">
    <name type="scientific">Cyphomyrmex costatus</name>
    <dbReference type="NCBI Taxonomy" id="456900"/>
    <lineage>
        <taxon>Eukaryota</taxon>
        <taxon>Metazoa</taxon>
        <taxon>Ecdysozoa</taxon>
        <taxon>Arthropoda</taxon>
        <taxon>Hexapoda</taxon>
        <taxon>Insecta</taxon>
        <taxon>Pterygota</taxon>
        <taxon>Neoptera</taxon>
        <taxon>Endopterygota</taxon>
        <taxon>Hymenoptera</taxon>
        <taxon>Apocrita</taxon>
        <taxon>Aculeata</taxon>
        <taxon>Formicoidea</taxon>
        <taxon>Formicidae</taxon>
        <taxon>Myrmicinae</taxon>
        <taxon>Cyphomyrmex</taxon>
    </lineage>
</organism>
<reference evidence="7 8" key="1">
    <citation type="submission" date="2016-03" db="EMBL/GenBank/DDBJ databases">
        <title>Cyphomyrmex costatus WGS genome.</title>
        <authorList>
            <person name="Nygaard S."/>
            <person name="Hu H."/>
            <person name="Boomsma J."/>
            <person name="Zhang G."/>
        </authorList>
    </citation>
    <scope>NUCLEOTIDE SEQUENCE [LARGE SCALE GENOMIC DNA]</scope>
    <source>
        <strain evidence="7">MS0001</strain>
        <tissue evidence="7">Whole body</tissue>
    </source>
</reference>
<evidence type="ECO:0000259" key="6">
    <source>
        <dbReference type="PROSITE" id="PS50950"/>
    </source>
</evidence>